<dbReference type="GO" id="GO:0090374">
    <property type="term" value="P:oligopeptide export from mitochondrion"/>
    <property type="evidence" value="ECO:0007669"/>
    <property type="project" value="TreeGrafter"/>
</dbReference>
<evidence type="ECO:0000313" key="17">
    <source>
        <dbReference type="Proteomes" id="UP001249851"/>
    </source>
</evidence>
<dbReference type="Pfam" id="PF00005">
    <property type="entry name" value="ABC_tran"/>
    <property type="match status" value="2"/>
</dbReference>
<organism evidence="16 17">
    <name type="scientific">Acropora cervicornis</name>
    <name type="common">Staghorn coral</name>
    <dbReference type="NCBI Taxonomy" id="6130"/>
    <lineage>
        <taxon>Eukaryota</taxon>
        <taxon>Metazoa</taxon>
        <taxon>Cnidaria</taxon>
        <taxon>Anthozoa</taxon>
        <taxon>Hexacorallia</taxon>
        <taxon>Scleractinia</taxon>
        <taxon>Astrocoeniina</taxon>
        <taxon>Acroporidae</taxon>
        <taxon>Acropora</taxon>
    </lineage>
</organism>
<gene>
    <name evidence="16" type="ORF">P5673_013020</name>
</gene>
<keyword evidence="6" id="KW-0547">Nucleotide-binding</keyword>
<dbReference type="CDD" id="cd18577">
    <property type="entry name" value="ABC_6TM_Pgp_ABCB1_D1_like"/>
    <property type="match status" value="1"/>
</dbReference>
<keyword evidence="10 13" id="KW-0472">Membrane</keyword>
<dbReference type="GO" id="GO:0005524">
    <property type="term" value="F:ATP binding"/>
    <property type="evidence" value="ECO:0007669"/>
    <property type="project" value="UniProtKB-KW"/>
</dbReference>
<dbReference type="PANTHER" id="PTHR43394">
    <property type="entry name" value="ATP-DEPENDENT PERMEASE MDL1, MITOCHONDRIAL"/>
    <property type="match status" value="1"/>
</dbReference>
<dbReference type="InterPro" id="IPR017871">
    <property type="entry name" value="ABC_transporter-like_CS"/>
</dbReference>
<keyword evidence="3" id="KW-0813">Transport</keyword>
<keyword evidence="4 13" id="KW-0812">Transmembrane</keyword>
<dbReference type="InterPro" id="IPR003439">
    <property type="entry name" value="ABC_transporter-like_ATP-bd"/>
</dbReference>
<evidence type="ECO:0000256" key="4">
    <source>
        <dbReference type="ARBA" id="ARBA00022692"/>
    </source>
</evidence>
<dbReference type="GO" id="GO:0015421">
    <property type="term" value="F:ABC-type oligopeptide transporter activity"/>
    <property type="evidence" value="ECO:0007669"/>
    <property type="project" value="TreeGrafter"/>
</dbReference>
<proteinExistence type="inferred from homology"/>
<dbReference type="Proteomes" id="UP001249851">
    <property type="component" value="Unassembled WGS sequence"/>
</dbReference>
<dbReference type="SUPFAM" id="SSF90123">
    <property type="entry name" value="ABC transporter transmembrane region"/>
    <property type="match status" value="2"/>
</dbReference>
<evidence type="ECO:0000256" key="13">
    <source>
        <dbReference type="SAM" id="Phobius"/>
    </source>
</evidence>
<comment type="similarity">
    <text evidence="2">Belongs to the ABC transporter superfamily. ABCB family. Multidrug resistance exporter (TC 3.A.1.201) subfamily.</text>
</comment>
<dbReference type="PROSITE" id="PS00211">
    <property type="entry name" value="ABC_TRANSPORTER_1"/>
    <property type="match status" value="2"/>
</dbReference>
<dbReference type="Gene3D" id="1.20.1560.10">
    <property type="entry name" value="ABC transporter type 1, transmembrane domain"/>
    <property type="match status" value="2"/>
</dbReference>
<dbReference type="FunFam" id="3.40.50.300:FF:000479">
    <property type="entry name" value="Multidrug resistance protein 1A"/>
    <property type="match status" value="1"/>
</dbReference>
<evidence type="ECO:0000259" key="14">
    <source>
        <dbReference type="PROSITE" id="PS50893"/>
    </source>
</evidence>
<keyword evidence="5" id="KW-0677">Repeat</keyword>
<evidence type="ECO:0000256" key="8">
    <source>
        <dbReference type="ARBA" id="ARBA00022967"/>
    </source>
</evidence>
<dbReference type="InterPro" id="IPR003593">
    <property type="entry name" value="AAA+_ATPase"/>
</dbReference>
<keyword evidence="11" id="KW-0325">Glycoprotein</keyword>
<dbReference type="InterPro" id="IPR036640">
    <property type="entry name" value="ABC1_TM_sf"/>
</dbReference>
<reference evidence="16" key="2">
    <citation type="journal article" date="2023" name="Science">
        <title>Genomic signatures of disease resistance in endangered staghorn corals.</title>
        <authorList>
            <person name="Vollmer S.V."/>
            <person name="Selwyn J.D."/>
            <person name="Despard B.A."/>
            <person name="Roesel C.L."/>
        </authorList>
    </citation>
    <scope>NUCLEOTIDE SEQUENCE</scope>
    <source>
        <strain evidence="16">K2</strain>
    </source>
</reference>
<feature type="compositionally biased region" description="Basic residues" evidence="12">
    <location>
        <begin position="756"/>
        <end position="766"/>
    </location>
</feature>
<accession>A0AAD9QLA5</accession>
<evidence type="ECO:0000256" key="6">
    <source>
        <dbReference type="ARBA" id="ARBA00022741"/>
    </source>
</evidence>
<feature type="compositionally biased region" description="Basic and acidic residues" evidence="12">
    <location>
        <begin position="35"/>
        <end position="50"/>
    </location>
</feature>
<feature type="transmembrane region" description="Helical" evidence="13">
    <location>
        <begin position="994"/>
        <end position="1011"/>
    </location>
</feature>
<comment type="subcellular location">
    <subcellularLocation>
        <location evidence="1">Membrane</location>
        <topology evidence="1">Multi-pass membrane protein</topology>
    </subcellularLocation>
</comment>
<evidence type="ECO:0000256" key="10">
    <source>
        <dbReference type="ARBA" id="ARBA00023136"/>
    </source>
</evidence>
<evidence type="ECO:0000256" key="7">
    <source>
        <dbReference type="ARBA" id="ARBA00022840"/>
    </source>
</evidence>
<feature type="transmembrane region" description="Helical" evidence="13">
    <location>
        <begin position="334"/>
        <end position="357"/>
    </location>
</feature>
<dbReference type="Pfam" id="PF00664">
    <property type="entry name" value="ABC_membrane"/>
    <property type="match status" value="3"/>
</dbReference>
<feature type="region of interest" description="Disordered" evidence="12">
    <location>
        <begin position="733"/>
        <end position="775"/>
    </location>
</feature>
<feature type="transmembrane region" description="Helical" evidence="13">
    <location>
        <begin position="231"/>
        <end position="251"/>
    </location>
</feature>
<feature type="transmembrane region" description="Helical" evidence="13">
    <location>
        <begin position="823"/>
        <end position="848"/>
    </location>
</feature>
<feature type="domain" description="ABC transporter" evidence="14">
    <location>
        <begin position="1174"/>
        <end position="1412"/>
    </location>
</feature>
<dbReference type="EMBL" id="JARQWQ010000025">
    <property type="protein sequence ID" value="KAK2563337.1"/>
    <property type="molecule type" value="Genomic_DNA"/>
</dbReference>
<dbReference type="InterPro" id="IPR011527">
    <property type="entry name" value="ABC1_TM_dom"/>
</dbReference>
<dbReference type="Gene3D" id="3.40.50.300">
    <property type="entry name" value="P-loop containing nucleotide triphosphate hydrolases"/>
    <property type="match status" value="2"/>
</dbReference>
<dbReference type="SMART" id="SM00382">
    <property type="entry name" value="AAA"/>
    <property type="match status" value="2"/>
</dbReference>
<dbReference type="GO" id="GO:0016887">
    <property type="term" value="F:ATP hydrolysis activity"/>
    <property type="evidence" value="ECO:0007669"/>
    <property type="project" value="InterPro"/>
</dbReference>
<sequence>MANAQDGVVGSYRPKSDISTHPYGEPPPYPGIASADHEVRIAPAKDEILRNGETAENGIAPTDTDESDDKEKKKDKKEKEEKPPMIPLFQLFRFSDRIDVLFMVVGSISAIAHGAAIPIQFVIFGDLINSFINFEKFKKHNVTEPLNLNPEMTKFALYYVYLAIGNLIVAYGQMTLWSLTAARQVKRMRMLFFGSVLKQDIGWFDTTDPGELNSRLSEDLNKVHDGMGTKIGMFFANITTVIVGFVMGFVYGWKLTLVIIAVSPLIVIAGGIIGKLLSSATTQELNAYAKAGSIAEEVISAIRTVAAFGGEKKEIERYASHLGEARDFGIKKGVMSGLGMAFFQLIMFGSYSLAFWYGAKLIIDNELNGGDLLIVFFSVLVGAMQLGQAGPNFTDVATARGAAYKVFQIIDRLFTGVEMSSGGYTCYKPQSGKVPPIDSSSTDGIVLDDNSFKGDVAFENIEFVYPSRPDIKILNGLSLTVKSGQTVALVGESGCGKSTVVKLLQRFYDPSNGLVTVDGYDIRSLNLRWLRQHIGIVSQEPVLFDTTIAENIRYGKDGVTQDQIESACKMANAHDFIAKLPQGYNTLVGERGTQLSGGQKQRIAIARALVKDPRILLLDEATSALDTESESIVQAALDKAREGRTTIVIAHRLSTVRTADVIAAIQEGVVVEEGSHDVLMGTDGVYHQLVTLQTFEKEEPGVDVDDDDKEDDDEKAGVVEKKESMAAANFMRSMSHMSSDSEHEETELERKLSARASRRLSAKKRPGSAFDRQNSSKVEAKLLKRPVNLTQVTKDKDGKEKILEEEVEPAPFLRTLKLNKPELPYLVSGSIAATINGLFPFAFAMVLSEILSVFSLNDNEKMKKESEFWSLMFLAIGAASFLAQLMQGAMFAKSGELLTARLRRMTFAAMLKQEMAYFDDPLHSTGALTTALSTHASAVQGPCSLATPSVEIVLPVVIALPSSSATGMRLGQIAMSLSTTVACLVYAFINGWKLTLVVLAIIPFLIIAAAIQMKFFAGGGGAGIGDDALVQSGKIAVETIGNIRTVVSLSKEDTFYEKYVEALHGPTKRAMNKAHLQGISFGLSEAFMFFANAIAFRYGGYLVMEREMNLGEVMKVVLSILMGGFTLGQVSALAPDYDKAKVAAARLFKIFDRKSLIDSSSENGLRPSSVTGTIQLRSVRFRYPTRQNIKVLRGLTLYVQKGQKLALVGGSGCGKSTVVSLLERFYDIEDGEVAIDGNNVRTLNIQWLRSHIGIVSQEPILFGCSIAENIAYGDNSREVPMHEIEAAAKAANIHSFINSLPKGYQTLVGDKGTLISGGQKQRIAIARALVRNPQILLLDEATSALDTESEKVVQQALDAASEGRTAIIIAHRLSTVQNADIIAVIHHGRVAEQGTHQELLALKGVYYGLVMGQMQSS</sequence>
<feature type="domain" description="ABC transmembrane type-1" evidence="15">
    <location>
        <begin position="104"/>
        <end position="398"/>
    </location>
</feature>
<dbReference type="InterPro" id="IPR039421">
    <property type="entry name" value="Type_1_exporter"/>
</dbReference>
<dbReference type="CDD" id="cd18578">
    <property type="entry name" value="ABC_6TM_Pgp_ABCB1_D2_like"/>
    <property type="match status" value="1"/>
</dbReference>
<feature type="transmembrane region" description="Helical" evidence="13">
    <location>
        <begin position="868"/>
        <end position="886"/>
    </location>
</feature>
<feature type="domain" description="ABC transmembrane type-1" evidence="15">
    <location>
        <begin position="829"/>
        <end position="1139"/>
    </location>
</feature>
<feature type="domain" description="ABC transporter" evidence="14">
    <location>
        <begin position="456"/>
        <end position="692"/>
    </location>
</feature>
<feature type="region of interest" description="Disordered" evidence="12">
    <location>
        <begin position="1"/>
        <end position="81"/>
    </location>
</feature>
<evidence type="ECO:0000256" key="2">
    <source>
        <dbReference type="ARBA" id="ARBA00007577"/>
    </source>
</evidence>
<evidence type="ECO:0000259" key="15">
    <source>
        <dbReference type="PROSITE" id="PS50929"/>
    </source>
</evidence>
<feature type="transmembrane region" description="Helical" evidence="13">
    <location>
        <begin position="156"/>
        <end position="180"/>
    </location>
</feature>
<feature type="transmembrane region" description="Helical" evidence="13">
    <location>
        <begin position="257"/>
        <end position="277"/>
    </location>
</feature>
<evidence type="ECO:0000256" key="5">
    <source>
        <dbReference type="ARBA" id="ARBA00022737"/>
    </source>
</evidence>
<evidence type="ECO:0000256" key="12">
    <source>
        <dbReference type="SAM" id="MobiDB-lite"/>
    </source>
</evidence>
<keyword evidence="17" id="KW-1185">Reference proteome</keyword>
<comment type="caution">
    <text evidence="16">The sequence shown here is derived from an EMBL/GenBank/DDBJ whole genome shotgun (WGS) entry which is preliminary data.</text>
</comment>
<feature type="transmembrane region" description="Helical" evidence="13">
    <location>
        <begin position="1078"/>
        <end position="1096"/>
    </location>
</feature>
<feature type="transmembrane region" description="Helical" evidence="13">
    <location>
        <begin position="970"/>
        <end position="988"/>
    </location>
</feature>
<evidence type="ECO:0000313" key="16">
    <source>
        <dbReference type="EMBL" id="KAK2563337.1"/>
    </source>
</evidence>
<dbReference type="InterPro" id="IPR027417">
    <property type="entry name" value="P-loop_NTPase"/>
</dbReference>
<reference evidence="16" key="1">
    <citation type="journal article" date="2023" name="G3 (Bethesda)">
        <title>Whole genome assembly and annotation of the endangered Caribbean coral Acropora cervicornis.</title>
        <authorList>
            <person name="Selwyn J.D."/>
            <person name="Vollmer S.V."/>
        </authorList>
    </citation>
    <scope>NUCLEOTIDE SEQUENCE</scope>
    <source>
        <strain evidence="16">K2</strain>
    </source>
</reference>
<keyword evidence="7" id="KW-0067">ATP-binding</keyword>
<dbReference type="SUPFAM" id="SSF52540">
    <property type="entry name" value="P-loop containing nucleoside triphosphate hydrolases"/>
    <property type="match status" value="2"/>
</dbReference>
<keyword evidence="9 13" id="KW-1133">Transmembrane helix</keyword>
<protein>
    <submittedName>
        <fullName evidence="16">ATP-dependent translocase ABCB1</fullName>
    </submittedName>
</protein>
<feature type="compositionally biased region" description="Basic and acidic residues" evidence="12">
    <location>
        <begin position="69"/>
        <end position="81"/>
    </location>
</feature>
<dbReference type="CDD" id="cd03249">
    <property type="entry name" value="ABC_MTABC3_MDL1_MDL2"/>
    <property type="match status" value="2"/>
</dbReference>
<evidence type="ECO:0000256" key="1">
    <source>
        <dbReference type="ARBA" id="ARBA00004141"/>
    </source>
</evidence>
<feature type="region of interest" description="Disordered" evidence="12">
    <location>
        <begin position="697"/>
        <end position="717"/>
    </location>
</feature>
<evidence type="ECO:0000256" key="3">
    <source>
        <dbReference type="ARBA" id="ARBA00022448"/>
    </source>
</evidence>
<feature type="transmembrane region" description="Helical" evidence="13">
    <location>
        <begin position="1116"/>
        <end position="1134"/>
    </location>
</feature>
<evidence type="ECO:0000256" key="11">
    <source>
        <dbReference type="ARBA" id="ARBA00023180"/>
    </source>
</evidence>
<name>A0AAD9QLA5_ACRCE</name>
<feature type="compositionally biased region" description="Acidic residues" evidence="12">
    <location>
        <begin position="701"/>
        <end position="714"/>
    </location>
</feature>
<keyword evidence="8" id="KW-1278">Translocase</keyword>
<dbReference type="PANTHER" id="PTHR43394:SF27">
    <property type="entry name" value="ATP-DEPENDENT TRANSLOCASE ABCB1-LIKE"/>
    <property type="match status" value="1"/>
</dbReference>
<dbReference type="GO" id="GO:0005743">
    <property type="term" value="C:mitochondrial inner membrane"/>
    <property type="evidence" value="ECO:0007669"/>
    <property type="project" value="TreeGrafter"/>
</dbReference>
<dbReference type="PROSITE" id="PS50893">
    <property type="entry name" value="ABC_TRANSPORTER_2"/>
    <property type="match status" value="2"/>
</dbReference>
<evidence type="ECO:0000256" key="9">
    <source>
        <dbReference type="ARBA" id="ARBA00022989"/>
    </source>
</evidence>
<feature type="transmembrane region" description="Helical" evidence="13">
    <location>
        <begin position="100"/>
        <end position="124"/>
    </location>
</feature>
<dbReference type="PROSITE" id="PS50929">
    <property type="entry name" value="ABC_TM1F"/>
    <property type="match status" value="2"/>
</dbReference>
<dbReference type="FunFam" id="1.20.1560.10:FF:000018">
    <property type="entry name" value="ATP-binding cassette subfamily B member 11"/>
    <property type="match status" value="1"/>
</dbReference>
<dbReference type="FunFam" id="3.40.50.300:FF:000205">
    <property type="entry name" value="ABC transporter B family member 4"/>
    <property type="match status" value="1"/>
</dbReference>